<proteinExistence type="predicted"/>
<evidence type="ECO:0000313" key="1">
    <source>
        <dbReference type="EMBL" id="TJY37437.1"/>
    </source>
</evidence>
<protein>
    <submittedName>
        <fullName evidence="1">Uncharacterized protein</fullName>
    </submittedName>
</protein>
<gene>
    <name evidence="1" type="ORF">E5167_05540</name>
</gene>
<dbReference type="AlphaFoldDB" id="A0A4U0EZE2"/>
<accession>A0A4U0EZE2</accession>
<dbReference type="OrthoDB" id="1343945at2"/>
<name>A0A4U0EZE2_9FLAO</name>
<comment type="caution">
    <text evidence="1">The sequence shown here is derived from an EMBL/GenBank/DDBJ whole genome shotgun (WGS) entry which is preliminary data.</text>
</comment>
<evidence type="ECO:0000313" key="2">
    <source>
        <dbReference type="Proteomes" id="UP000307657"/>
    </source>
</evidence>
<organism evidence="1 2">
    <name type="scientific">Pontimicrobium aquaticum</name>
    <dbReference type="NCBI Taxonomy" id="2565367"/>
    <lineage>
        <taxon>Bacteria</taxon>
        <taxon>Pseudomonadati</taxon>
        <taxon>Bacteroidota</taxon>
        <taxon>Flavobacteriia</taxon>
        <taxon>Flavobacteriales</taxon>
        <taxon>Flavobacteriaceae</taxon>
        <taxon>Pontimicrobium</taxon>
    </lineage>
</organism>
<keyword evidence="2" id="KW-1185">Reference proteome</keyword>
<reference evidence="1 2" key="1">
    <citation type="submission" date="2019-04" db="EMBL/GenBank/DDBJ databases">
        <title>Lacinutrix sp. nov., isolated from marine water.</title>
        <authorList>
            <person name="Kim W."/>
        </authorList>
    </citation>
    <scope>NUCLEOTIDE SEQUENCE [LARGE SCALE GENOMIC DNA]</scope>
    <source>
        <strain evidence="1 2">CAU 1491</strain>
    </source>
</reference>
<sequence>MCYKLGFSKTITLKKQYRELKTQEALFENIPKQLSLLKQKQVYYDSILLKYQLDGNSIQNSLLKTINAFSAENHLKVNGFLEPHVSTLNGVPLKTYQFSLIGEYNAIIKLIHKLEQQTKFGEIINVHFEKKKKYKTGKFYLEAFVLLRSFG</sequence>
<dbReference type="Proteomes" id="UP000307657">
    <property type="component" value="Unassembled WGS sequence"/>
</dbReference>
<dbReference type="EMBL" id="SUPL01000002">
    <property type="protein sequence ID" value="TJY37437.1"/>
    <property type="molecule type" value="Genomic_DNA"/>
</dbReference>